<dbReference type="EMBL" id="JAHKNI010000007">
    <property type="protein sequence ID" value="MBU3064317.1"/>
    <property type="molecule type" value="Genomic_DNA"/>
</dbReference>
<sequence>MAVLRVHRYRVADGDLDTLLTQRATLIDGIRKAVPGLTQTRLTRLEDGSYTDTWCWESAEQMLTALGASQGLPLTAAAMALTADATVQNGEIVDER</sequence>
<evidence type="ECO:0000313" key="1">
    <source>
        <dbReference type="EMBL" id="MBU3064317.1"/>
    </source>
</evidence>
<evidence type="ECO:0008006" key="3">
    <source>
        <dbReference type="Google" id="ProtNLM"/>
    </source>
</evidence>
<reference evidence="1 2" key="1">
    <citation type="submission" date="2021-06" db="EMBL/GenBank/DDBJ databases">
        <title>Actinomycetes sequencing.</title>
        <authorList>
            <person name="Shan Q."/>
        </authorList>
    </citation>
    <scope>NUCLEOTIDE SEQUENCE [LARGE SCALE GENOMIC DNA]</scope>
    <source>
        <strain evidence="1 2">NEAU-G5</strain>
    </source>
</reference>
<name>A0ABS6B1Z7_9NOCA</name>
<comment type="caution">
    <text evidence="1">The sequence shown here is derived from an EMBL/GenBank/DDBJ whole genome shotgun (WGS) entry which is preliminary data.</text>
</comment>
<gene>
    <name evidence="1" type="ORF">KO481_22635</name>
</gene>
<protein>
    <recommendedName>
        <fullName evidence="3">ABM domain-containing protein</fullName>
    </recommendedName>
</protein>
<keyword evidence="2" id="KW-1185">Reference proteome</keyword>
<accession>A0ABS6B1Z7</accession>
<dbReference type="RefSeq" id="WP_215919421.1">
    <property type="nucleotide sequence ID" value="NZ_JAHKNI010000007.1"/>
</dbReference>
<dbReference type="Proteomes" id="UP000733379">
    <property type="component" value="Unassembled WGS sequence"/>
</dbReference>
<organism evidence="1 2">
    <name type="scientific">Nocardia albiluteola</name>
    <dbReference type="NCBI Taxonomy" id="2842303"/>
    <lineage>
        <taxon>Bacteria</taxon>
        <taxon>Bacillati</taxon>
        <taxon>Actinomycetota</taxon>
        <taxon>Actinomycetes</taxon>
        <taxon>Mycobacteriales</taxon>
        <taxon>Nocardiaceae</taxon>
        <taxon>Nocardia</taxon>
    </lineage>
</organism>
<dbReference type="InterPro" id="IPR011008">
    <property type="entry name" value="Dimeric_a/b-barrel"/>
</dbReference>
<evidence type="ECO:0000313" key="2">
    <source>
        <dbReference type="Proteomes" id="UP000733379"/>
    </source>
</evidence>
<dbReference type="SUPFAM" id="SSF54909">
    <property type="entry name" value="Dimeric alpha+beta barrel"/>
    <property type="match status" value="1"/>
</dbReference>
<proteinExistence type="predicted"/>